<feature type="modified residue" description="N6-lipoyllysine" evidence="4">
    <location>
        <position position="81"/>
    </location>
</feature>
<dbReference type="InterPro" id="IPR017453">
    <property type="entry name" value="GCV_H_sub"/>
</dbReference>
<dbReference type="InterPro" id="IPR000089">
    <property type="entry name" value="Biotin_lipoyl"/>
</dbReference>
<dbReference type="CDD" id="cd06848">
    <property type="entry name" value="GCS_H"/>
    <property type="match status" value="1"/>
</dbReference>
<evidence type="ECO:0000256" key="3">
    <source>
        <dbReference type="ARBA" id="ARBA00022946"/>
    </source>
</evidence>
<dbReference type="PROSITE" id="PS50968">
    <property type="entry name" value="BIOTINYL_LIPOYL"/>
    <property type="match status" value="1"/>
</dbReference>
<dbReference type="InterPro" id="IPR011053">
    <property type="entry name" value="Single_hybrid_motif"/>
</dbReference>
<organism evidence="7 8">
    <name type="scientific">Rozella allomycis (strain CSF55)</name>
    <dbReference type="NCBI Taxonomy" id="988480"/>
    <lineage>
        <taxon>Eukaryota</taxon>
        <taxon>Fungi</taxon>
        <taxon>Fungi incertae sedis</taxon>
        <taxon>Cryptomycota</taxon>
        <taxon>Cryptomycota incertae sedis</taxon>
        <taxon>Rozella</taxon>
    </lineage>
</organism>
<evidence type="ECO:0000256" key="5">
    <source>
        <dbReference type="RuleBase" id="RU364055"/>
    </source>
</evidence>
<reference evidence="8" key="1">
    <citation type="journal article" date="2018" name="Nat. Microbiol.">
        <title>Leveraging single-cell genomics to expand the fungal tree of life.</title>
        <authorList>
            <person name="Ahrendt S.R."/>
            <person name="Quandt C.A."/>
            <person name="Ciobanu D."/>
            <person name="Clum A."/>
            <person name="Salamov A."/>
            <person name="Andreopoulos B."/>
            <person name="Cheng J.F."/>
            <person name="Woyke T."/>
            <person name="Pelin A."/>
            <person name="Henrissat B."/>
            <person name="Reynolds N.K."/>
            <person name="Benny G.L."/>
            <person name="Smith M.E."/>
            <person name="James T.Y."/>
            <person name="Grigoriev I.V."/>
        </authorList>
    </citation>
    <scope>NUCLEOTIDE SEQUENCE [LARGE SCALE GENOMIC DNA]</scope>
    <source>
        <strain evidence="8">CSF55</strain>
    </source>
</reference>
<proteinExistence type="inferred from homology"/>
<dbReference type="AlphaFoldDB" id="A0A4P9YMT9"/>
<evidence type="ECO:0000259" key="6">
    <source>
        <dbReference type="PROSITE" id="PS50968"/>
    </source>
</evidence>
<evidence type="ECO:0000313" key="8">
    <source>
        <dbReference type="Proteomes" id="UP000281549"/>
    </source>
</evidence>
<comment type="subunit">
    <text evidence="5">The glycine cleavage system is composed of four proteins: P, T, L and H.</text>
</comment>
<comment type="function">
    <text evidence="5">The H protein shuttles the methylamine group of glycine from the P protein to the T protein.</text>
</comment>
<dbReference type="PROSITE" id="PS00189">
    <property type="entry name" value="LIPOYL"/>
    <property type="match status" value="1"/>
</dbReference>
<keyword evidence="2 4" id="KW-0450">Lipoyl</keyword>
<dbReference type="PANTHER" id="PTHR11715">
    <property type="entry name" value="GLYCINE CLEAVAGE SYSTEM H PROTEIN"/>
    <property type="match status" value="1"/>
</dbReference>
<dbReference type="NCBIfam" id="NF002270">
    <property type="entry name" value="PRK01202.1"/>
    <property type="match status" value="1"/>
</dbReference>
<protein>
    <recommendedName>
        <fullName evidence="5">Glycine cleavage system H protein</fullName>
    </recommendedName>
</protein>
<evidence type="ECO:0000256" key="1">
    <source>
        <dbReference type="ARBA" id="ARBA00009249"/>
    </source>
</evidence>
<dbReference type="NCBIfam" id="TIGR00527">
    <property type="entry name" value="gcvH"/>
    <property type="match status" value="1"/>
</dbReference>
<comment type="cofactor">
    <cofactor evidence="5">
        <name>(R)-lipoate</name>
        <dbReference type="ChEBI" id="CHEBI:83088"/>
    </cofactor>
    <text evidence="5">Binds 1 lipoyl cofactor covalently.</text>
</comment>
<dbReference type="InterPro" id="IPR003016">
    <property type="entry name" value="2-oxoA_DH_lipoyl-BS"/>
</dbReference>
<dbReference type="Gene3D" id="2.40.50.100">
    <property type="match status" value="1"/>
</dbReference>
<comment type="subcellular location">
    <subcellularLocation>
        <location evidence="5">Mitochondrion</location>
    </subcellularLocation>
</comment>
<evidence type="ECO:0000313" key="7">
    <source>
        <dbReference type="EMBL" id="RKP20522.1"/>
    </source>
</evidence>
<dbReference type="PANTHER" id="PTHR11715:SF3">
    <property type="entry name" value="GLYCINE CLEAVAGE SYSTEM H PROTEIN-RELATED"/>
    <property type="match status" value="1"/>
</dbReference>
<evidence type="ECO:0000256" key="2">
    <source>
        <dbReference type="ARBA" id="ARBA00022823"/>
    </source>
</evidence>
<dbReference type="HAMAP" id="MF_00272">
    <property type="entry name" value="GcvH"/>
    <property type="match status" value="1"/>
</dbReference>
<evidence type="ECO:0000256" key="4">
    <source>
        <dbReference type="PIRSR" id="PIRSR617453-50"/>
    </source>
</evidence>
<dbReference type="GO" id="GO:0009249">
    <property type="term" value="P:protein lipoylation"/>
    <property type="evidence" value="ECO:0007669"/>
    <property type="project" value="TreeGrafter"/>
</dbReference>
<dbReference type="GO" id="GO:0005739">
    <property type="term" value="C:mitochondrion"/>
    <property type="evidence" value="ECO:0007669"/>
    <property type="project" value="UniProtKB-SubCell"/>
</dbReference>
<keyword evidence="5" id="KW-0496">Mitochondrion</keyword>
<accession>A0A4P9YMT9</accession>
<dbReference type="Pfam" id="PF01597">
    <property type="entry name" value="GCV_H"/>
    <property type="match status" value="1"/>
</dbReference>
<sequence length="147" mass="16939">MWMNRFYKLNDIRNIRPIRRYLSTMLYTREHEWLQMLENNEAKIGITSYAQKALGDVVYVEIYSGKTVKQKESIGAVESVKAASDIYSPADGTIIEVNEKVVESPKLINDSPENEGWLCKLKVDPNFDSKMLMNEADYSKYCKGAKE</sequence>
<dbReference type="GO" id="GO:0019464">
    <property type="term" value="P:glycine decarboxylation via glycine cleavage system"/>
    <property type="evidence" value="ECO:0007669"/>
    <property type="project" value="UniProtKB-UniRule"/>
</dbReference>
<dbReference type="EMBL" id="ML005052">
    <property type="protein sequence ID" value="RKP20522.1"/>
    <property type="molecule type" value="Genomic_DNA"/>
</dbReference>
<feature type="domain" description="Lipoyl-binding" evidence="6">
    <location>
        <begin position="41"/>
        <end position="122"/>
    </location>
</feature>
<dbReference type="SUPFAM" id="SSF51230">
    <property type="entry name" value="Single hybrid motif"/>
    <property type="match status" value="1"/>
</dbReference>
<comment type="similarity">
    <text evidence="1 5">Belongs to the GcvH family.</text>
</comment>
<dbReference type="Proteomes" id="UP000281549">
    <property type="component" value="Unassembled WGS sequence"/>
</dbReference>
<name>A0A4P9YMT9_ROZAC</name>
<dbReference type="InterPro" id="IPR002930">
    <property type="entry name" value="GCV_H"/>
</dbReference>
<gene>
    <name evidence="7" type="ORF">ROZALSC1DRAFT_27998</name>
</gene>
<keyword evidence="3 5" id="KW-0809">Transit peptide</keyword>
<dbReference type="InterPro" id="IPR033753">
    <property type="entry name" value="GCV_H/Fam206"/>
</dbReference>
<dbReference type="GO" id="GO:0005960">
    <property type="term" value="C:glycine cleavage complex"/>
    <property type="evidence" value="ECO:0007669"/>
    <property type="project" value="UniProtKB-UniRule"/>
</dbReference>